<comment type="subcellular location">
    <subcellularLocation>
        <location evidence="1">Membrane</location>
        <topology evidence="1">Multi-pass membrane protein</topology>
    </subcellularLocation>
</comment>
<evidence type="ECO:0000256" key="3">
    <source>
        <dbReference type="ARBA" id="ARBA00022692"/>
    </source>
</evidence>
<feature type="transmembrane region" description="Helical" evidence="6">
    <location>
        <begin position="171"/>
        <end position="193"/>
    </location>
</feature>
<dbReference type="AlphaFoldDB" id="A0A315UT83"/>
<evidence type="ECO:0000313" key="8">
    <source>
        <dbReference type="Proteomes" id="UP000250572"/>
    </source>
</evidence>
<dbReference type="PANTHER" id="PTHR23320:SF128">
    <property type="entry name" value="MEMBRANE-SPANNING 4-DOMAINS SUBFAMILY A MEMBER 4A"/>
    <property type="match status" value="1"/>
</dbReference>
<feature type="transmembrane region" description="Helical" evidence="6">
    <location>
        <begin position="144"/>
        <end position="164"/>
    </location>
</feature>
<keyword evidence="5 6" id="KW-0472">Membrane</keyword>
<keyword evidence="8" id="KW-1185">Reference proteome</keyword>
<dbReference type="Proteomes" id="UP000250572">
    <property type="component" value="Unassembled WGS sequence"/>
</dbReference>
<keyword evidence="3 6" id="KW-0812">Transmembrane</keyword>
<gene>
    <name evidence="7" type="ORF">CCH79_00014182</name>
</gene>
<feature type="transmembrane region" description="Helical" evidence="6">
    <location>
        <begin position="246"/>
        <end position="269"/>
    </location>
</feature>
<evidence type="ECO:0000256" key="1">
    <source>
        <dbReference type="ARBA" id="ARBA00004141"/>
    </source>
</evidence>
<dbReference type="InterPro" id="IPR007237">
    <property type="entry name" value="CD20-like"/>
</dbReference>
<comment type="similarity">
    <text evidence="2">Belongs to the MS4A family.</text>
</comment>
<name>A0A315UT83_GAMAF</name>
<organism evidence="7 8">
    <name type="scientific">Gambusia affinis</name>
    <name type="common">Western mosquitofish</name>
    <name type="synonym">Heterandria affinis</name>
    <dbReference type="NCBI Taxonomy" id="33528"/>
    <lineage>
        <taxon>Eukaryota</taxon>
        <taxon>Metazoa</taxon>
        <taxon>Chordata</taxon>
        <taxon>Craniata</taxon>
        <taxon>Vertebrata</taxon>
        <taxon>Euteleostomi</taxon>
        <taxon>Actinopterygii</taxon>
        <taxon>Neopterygii</taxon>
        <taxon>Teleostei</taxon>
        <taxon>Neoteleostei</taxon>
        <taxon>Acanthomorphata</taxon>
        <taxon>Ovalentaria</taxon>
        <taxon>Atherinomorphae</taxon>
        <taxon>Cyprinodontiformes</taxon>
        <taxon>Poeciliidae</taxon>
        <taxon>Poeciliinae</taxon>
        <taxon>Gambusia</taxon>
    </lineage>
</organism>
<dbReference type="InterPro" id="IPR030417">
    <property type="entry name" value="MS4A"/>
</dbReference>
<feature type="transmembrane region" description="Helical" evidence="6">
    <location>
        <begin position="116"/>
        <end position="138"/>
    </location>
</feature>
<keyword evidence="4 6" id="KW-1133">Transmembrane helix</keyword>
<evidence type="ECO:0000313" key="7">
    <source>
        <dbReference type="EMBL" id="PWA14937.1"/>
    </source>
</evidence>
<evidence type="ECO:0000256" key="4">
    <source>
        <dbReference type="ARBA" id="ARBA00022989"/>
    </source>
</evidence>
<dbReference type="PANTHER" id="PTHR23320">
    <property type="entry name" value="MEMBRANE-SPANNING 4-DOMAINS SUBFAMILY A MS4A -RELATED"/>
    <property type="match status" value="1"/>
</dbReference>
<reference evidence="7 8" key="1">
    <citation type="journal article" date="2018" name="G3 (Bethesda)">
        <title>A High-Quality Reference Genome for the Invasive Mosquitofish Gambusia affinis Using a Chicago Library.</title>
        <authorList>
            <person name="Hoffberg S.L."/>
            <person name="Troendle N.J."/>
            <person name="Glenn T.C."/>
            <person name="Mahmud O."/>
            <person name="Louha S."/>
            <person name="Chalopin D."/>
            <person name="Bennetzen J.L."/>
            <person name="Mauricio R."/>
        </authorList>
    </citation>
    <scope>NUCLEOTIDE SEQUENCE [LARGE SCALE GENOMIC DNA]</scope>
    <source>
        <strain evidence="7">NE01/NJP1002.9</strain>
        <tissue evidence="7">Muscle</tissue>
    </source>
</reference>
<proteinExistence type="inferred from homology"/>
<protein>
    <submittedName>
        <fullName evidence="7">Uncharacterized protein</fullName>
    </submittedName>
</protein>
<dbReference type="GO" id="GO:0016020">
    <property type="term" value="C:membrane"/>
    <property type="evidence" value="ECO:0007669"/>
    <property type="project" value="UniProtKB-SubCell"/>
</dbReference>
<comment type="caution">
    <text evidence="7">The sequence shown here is derived from an EMBL/GenBank/DDBJ whole genome shotgun (WGS) entry which is preliminary data.</text>
</comment>
<accession>A0A315UT83</accession>
<dbReference type="Pfam" id="PF04103">
    <property type="entry name" value="CD20"/>
    <property type="match status" value="1"/>
</dbReference>
<evidence type="ECO:0000256" key="6">
    <source>
        <dbReference type="SAM" id="Phobius"/>
    </source>
</evidence>
<dbReference type="EMBL" id="NHOQ01002739">
    <property type="protein sequence ID" value="PWA14937.1"/>
    <property type="molecule type" value="Genomic_DNA"/>
</dbReference>
<evidence type="ECO:0000256" key="5">
    <source>
        <dbReference type="ARBA" id="ARBA00023136"/>
    </source>
</evidence>
<sequence length="297" mass="31814">MLFDFVSIKILIPSSDAPEFLCAAFIDSRDYELLPKHSASKIPSELRRTFIMASTSVTTVGGVVIVTQVIPKDDFSVPLETPADPAVQAAQPVVKTPPGPSKEDAKESVFLRGEPLGLGVVQIFIGTLCALVSLLVLFSGALVIFTPFALCILFVLSGSLALAAGRRTSVALVWASLVSNGFSVLLGLAGVSYTCLLLATGPPTRVVCNFQTSNVDFQTWNITSRTVDEWKQRCPGEMWSLNELLYGLQGVLLVLLVLQVCVSVAVCVLSGKVIRSTRSYSPMVGESETGSETKLRI</sequence>
<evidence type="ECO:0000256" key="2">
    <source>
        <dbReference type="ARBA" id="ARBA00009565"/>
    </source>
</evidence>